<dbReference type="EMBL" id="JAWPEI010000063">
    <property type="protein sequence ID" value="KAK4706619.1"/>
    <property type="molecule type" value="Genomic_DNA"/>
</dbReference>
<feature type="region of interest" description="Disordered" evidence="1">
    <location>
        <begin position="1"/>
        <end position="27"/>
    </location>
</feature>
<dbReference type="AlphaFoldDB" id="A0AAV9JZW7"/>
<reference evidence="2 3" key="1">
    <citation type="submission" date="2023-10" db="EMBL/GenBank/DDBJ databases">
        <title>Genome-Wide Identification Analysis in wild type Solanum Pinnatisectum Reveals Some Genes Defensing Phytophthora Infestans.</title>
        <authorList>
            <person name="Sun C."/>
        </authorList>
    </citation>
    <scope>NUCLEOTIDE SEQUENCE [LARGE SCALE GENOMIC DNA]</scope>
    <source>
        <strain evidence="2">LQN</strain>
        <tissue evidence="2">Leaf</tissue>
    </source>
</reference>
<sequence>MNDLSMEQQKDDSLMKKETHNDEIVSVELPAPPPWKKLWCKECSQERKKQNYIERDMSFGSARQLHLSTMEVHMNLIT</sequence>
<accession>A0AAV9JZW7</accession>
<comment type="caution">
    <text evidence="2">The sequence shown here is derived from an EMBL/GenBank/DDBJ whole genome shotgun (WGS) entry which is preliminary data.</text>
</comment>
<gene>
    <name evidence="2" type="ORF">R3W88_033831</name>
</gene>
<name>A0AAV9JZW7_9SOLN</name>
<evidence type="ECO:0000256" key="1">
    <source>
        <dbReference type="SAM" id="MobiDB-lite"/>
    </source>
</evidence>
<dbReference type="Proteomes" id="UP001311915">
    <property type="component" value="Unassembled WGS sequence"/>
</dbReference>
<protein>
    <submittedName>
        <fullName evidence="2">Uncharacterized protein</fullName>
    </submittedName>
</protein>
<evidence type="ECO:0000313" key="2">
    <source>
        <dbReference type="EMBL" id="KAK4706619.1"/>
    </source>
</evidence>
<feature type="compositionally biased region" description="Basic and acidic residues" evidence="1">
    <location>
        <begin position="8"/>
        <end position="23"/>
    </location>
</feature>
<proteinExistence type="predicted"/>
<keyword evidence="3" id="KW-1185">Reference proteome</keyword>
<organism evidence="2 3">
    <name type="scientific">Solanum pinnatisectum</name>
    <name type="common">tansyleaf nightshade</name>
    <dbReference type="NCBI Taxonomy" id="50273"/>
    <lineage>
        <taxon>Eukaryota</taxon>
        <taxon>Viridiplantae</taxon>
        <taxon>Streptophyta</taxon>
        <taxon>Embryophyta</taxon>
        <taxon>Tracheophyta</taxon>
        <taxon>Spermatophyta</taxon>
        <taxon>Magnoliopsida</taxon>
        <taxon>eudicotyledons</taxon>
        <taxon>Gunneridae</taxon>
        <taxon>Pentapetalae</taxon>
        <taxon>asterids</taxon>
        <taxon>lamiids</taxon>
        <taxon>Solanales</taxon>
        <taxon>Solanaceae</taxon>
        <taxon>Solanoideae</taxon>
        <taxon>Solaneae</taxon>
        <taxon>Solanum</taxon>
    </lineage>
</organism>
<evidence type="ECO:0000313" key="3">
    <source>
        <dbReference type="Proteomes" id="UP001311915"/>
    </source>
</evidence>